<protein>
    <submittedName>
        <fullName evidence="8">MFS transporter</fullName>
    </submittedName>
</protein>
<feature type="transmembrane region" description="Helical" evidence="7">
    <location>
        <begin position="346"/>
        <end position="368"/>
    </location>
</feature>
<sequence>MAVGARRASHGDVFGTGEFTALWCTVALSRGGSQLARVALAVLAFQRTGSPAVTALVYALTLLPAIVGGSLLGRLADRFPHRDLLVVCAWSRAGLVALIAVPGIPLPVLCGLVFVVQVIESPAKAAQMALLPEILTGETYSLGVAAVTLTTQIVTLVAFPLGGVLVGLLGPNCTLMLTAAAFAAMAPVTRFGLRHRPATSPSGPGETGSPGRRGGGRLILGSPPLRSLLALALLAGFYVIPEVLAAPYAAELGRGTTAVGLLMAAMPVGNVVGVFLLTRFVPAGVRLRWLGPLAVVSALPLVFSAMLPGFVPSLLLWGLVGLLSAYQVTANTEFTRIAPRERRGEALGMASSLLVAGQGAGMLLGGLLADGVGVSSTLAIAGVAGCLAGIPPALGWRRARQELLGEMYAPGG</sequence>
<feature type="transmembrane region" description="Helical" evidence="7">
    <location>
        <begin position="95"/>
        <end position="119"/>
    </location>
</feature>
<keyword evidence="2" id="KW-1003">Cell membrane</keyword>
<gene>
    <name evidence="8" type="ORF">GCM10011574_54460</name>
</gene>
<feature type="transmembrane region" description="Helical" evidence="7">
    <location>
        <begin position="289"/>
        <end position="308"/>
    </location>
</feature>
<evidence type="ECO:0000256" key="4">
    <source>
        <dbReference type="ARBA" id="ARBA00022989"/>
    </source>
</evidence>
<evidence type="ECO:0000313" key="9">
    <source>
        <dbReference type="Proteomes" id="UP000653480"/>
    </source>
</evidence>
<feature type="region of interest" description="Disordered" evidence="6">
    <location>
        <begin position="195"/>
        <end position="214"/>
    </location>
</feature>
<feature type="transmembrane region" description="Helical" evidence="7">
    <location>
        <begin position="140"/>
        <end position="159"/>
    </location>
</feature>
<keyword evidence="5 7" id="KW-0472">Membrane</keyword>
<feature type="transmembrane region" description="Helical" evidence="7">
    <location>
        <begin position="374"/>
        <end position="394"/>
    </location>
</feature>
<reference evidence="8" key="2">
    <citation type="submission" date="2020-09" db="EMBL/GenBank/DDBJ databases">
        <authorList>
            <person name="Sun Q."/>
            <person name="Zhou Y."/>
        </authorList>
    </citation>
    <scope>NUCLEOTIDE SEQUENCE</scope>
    <source>
        <strain evidence="8">CGMCC 4.7138</strain>
    </source>
</reference>
<feature type="transmembrane region" description="Helical" evidence="7">
    <location>
        <begin position="55"/>
        <end position="75"/>
    </location>
</feature>
<dbReference type="InterPro" id="IPR036259">
    <property type="entry name" value="MFS_trans_sf"/>
</dbReference>
<dbReference type="PANTHER" id="PTHR23513">
    <property type="entry name" value="INTEGRAL MEMBRANE EFFLUX PROTEIN-RELATED"/>
    <property type="match status" value="1"/>
</dbReference>
<comment type="caution">
    <text evidence="8">The sequence shown here is derived from an EMBL/GenBank/DDBJ whole genome shotgun (WGS) entry which is preliminary data.</text>
</comment>
<evidence type="ECO:0000256" key="3">
    <source>
        <dbReference type="ARBA" id="ARBA00022692"/>
    </source>
</evidence>
<evidence type="ECO:0000256" key="2">
    <source>
        <dbReference type="ARBA" id="ARBA00022475"/>
    </source>
</evidence>
<feature type="transmembrane region" description="Helical" evidence="7">
    <location>
        <begin position="228"/>
        <end position="250"/>
    </location>
</feature>
<dbReference type="EMBL" id="BMMN01000012">
    <property type="protein sequence ID" value="GGO24251.1"/>
    <property type="molecule type" value="Genomic_DNA"/>
</dbReference>
<evidence type="ECO:0000256" key="1">
    <source>
        <dbReference type="ARBA" id="ARBA00004651"/>
    </source>
</evidence>
<accession>A0A8H9H479</accession>
<feature type="compositionally biased region" description="Gly residues" evidence="6">
    <location>
        <begin position="205"/>
        <end position="214"/>
    </location>
</feature>
<proteinExistence type="predicted"/>
<keyword evidence="9" id="KW-1185">Reference proteome</keyword>
<evidence type="ECO:0000256" key="5">
    <source>
        <dbReference type="ARBA" id="ARBA00023136"/>
    </source>
</evidence>
<reference evidence="8" key="1">
    <citation type="journal article" date="2014" name="Int. J. Syst. Evol. Microbiol.">
        <title>Complete genome sequence of Corynebacterium casei LMG S-19264T (=DSM 44701T), isolated from a smear-ripened cheese.</title>
        <authorList>
            <consortium name="US DOE Joint Genome Institute (JGI-PGF)"/>
            <person name="Walter F."/>
            <person name="Albersmeier A."/>
            <person name="Kalinowski J."/>
            <person name="Ruckert C."/>
        </authorList>
    </citation>
    <scope>NUCLEOTIDE SEQUENCE</scope>
    <source>
        <strain evidence="8">CGMCC 4.7138</strain>
    </source>
</reference>
<keyword evidence="3 7" id="KW-0812">Transmembrane</keyword>
<dbReference type="Gene3D" id="1.20.1250.20">
    <property type="entry name" value="MFS general substrate transporter like domains"/>
    <property type="match status" value="2"/>
</dbReference>
<feature type="transmembrane region" description="Helical" evidence="7">
    <location>
        <begin position="165"/>
        <end position="186"/>
    </location>
</feature>
<dbReference type="GO" id="GO:0005886">
    <property type="term" value="C:plasma membrane"/>
    <property type="evidence" value="ECO:0007669"/>
    <property type="project" value="UniProtKB-SubCell"/>
</dbReference>
<dbReference type="InterPro" id="IPR011701">
    <property type="entry name" value="MFS"/>
</dbReference>
<dbReference type="SUPFAM" id="SSF103473">
    <property type="entry name" value="MFS general substrate transporter"/>
    <property type="match status" value="1"/>
</dbReference>
<dbReference type="RefSeq" id="WP_142572762.1">
    <property type="nucleotide sequence ID" value="NZ_BMMN01000012.1"/>
</dbReference>
<feature type="transmembrane region" description="Helical" evidence="7">
    <location>
        <begin position="256"/>
        <end position="277"/>
    </location>
</feature>
<evidence type="ECO:0000256" key="7">
    <source>
        <dbReference type="SAM" id="Phobius"/>
    </source>
</evidence>
<dbReference type="CDD" id="cd06173">
    <property type="entry name" value="MFS_MefA_like"/>
    <property type="match status" value="1"/>
</dbReference>
<dbReference type="PANTHER" id="PTHR23513:SF11">
    <property type="entry name" value="STAPHYLOFERRIN A TRANSPORTER"/>
    <property type="match status" value="1"/>
</dbReference>
<dbReference type="Proteomes" id="UP000653480">
    <property type="component" value="Unassembled WGS sequence"/>
</dbReference>
<evidence type="ECO:0000256" key="6">
    <source>
        <dbReference type="SAM" id="MobiDB-lite"/>
    </source>
</evidence>
<dbReference type="GO" id="GO:0022857">
    <property type="term" value="F:transmembrane transporter activity"/>
    <property type="evidence" value="ECO:0007669"/>
    <property type="project" value="InterPro"/>
</dbReference>
<dbReference type="Pfam" id="PF07690">
    <property type="entry name" value="MFS_1"/>
    <property type="match status" value="1"/>
</dbReference>
<name>A0A8H9H479_9ACTN</name>
<keyword evidence="4 7" id="KW-1133">Transmembrane helix</keyword>
<dbReference type="OrthoDB" id="3227279at2"/>
<comment type="subcellular location">
    <subcellularLocation>
        <location evidence="1">Cell membrane</location>
        <topology evidence="1">Multi-pass membrane protein</topology>
    </subcellularLocation>
</comment>
<feature type="transmembrane region" description="Helical" evidence="7">
    <location>
        <begin position="314"/>
        <end position="334"/>
    </location>
</feature>
<evidence type="ECO:0000313" key="8">
    <source>
        <dbReference type="EMBL" id="GGO24251.1"/>
    </source>
</evidence>
<organism evidence="8 9">
    <name type="scientific">Microbispora bryophytorum</name>
    <dbReference type="NCBI Taxonomy" id="1460882"/>
    <lineage>
        <taxon>Bacteria</taxon>
        <taxon>Bacillati</taxon>
        <taxon>Actinomycetota</taxon>
        <taxon>Actinomycetes</taxon>
        <taxon>Streptosporangiales</taxon>
        <taxon>Streptosporangiaceae</taxon>
        <taxon>Microbispora</taxon>
    </lineage>
</organism>
<dbReference type="AlphaFoldDB" id="A0A8H9H479"/>